<feature type="domain" description="Glycosyltransferase 2-like" evidence="6">
    <location>
        <begin position="5"/>
        <end position="107"/>
    </location>
</feature>
<dbReference type="EMBL" id="CP091139">
    <property type="protein sequence ID" value="UUT34492.1"/>
    <property type="molecule type" value="Genomic_DNA"/>
</dbReference>
<keyword evidence="4 7" id="KW-0808">Transferase</keyword>
<evidence type="ECO:0000259" key="6">
    <source>
        <dbReference type="Pfam" id="PF00535"/>
    </source>
</evidence>
<sequence length="208" mass="21522">MLDLSIIVVSYHNAKDLPGLIASIEPAAGDLTWHATIVNNAVDEDLVGLIPGNDNVSVVDSGANLGYSGGINAGLGRAPRARITVFLNPDLALRAGSLTLLVAALDSAASRSASDPGRAGPPTGLAPARADAPAGAGRGRFRRCLADSSGRPVGDCPQPRGIRASPPDRLGDRSGPRRAQRRRGRRRPVGCCAVLHVLGRDRLRAANP</sequence>
<comment type="similarity">
    <text evidence="2">Belongs to the glycosyltransferase 2 family.</text>
</comment>
<comment type="pathway">
    <text evidence="1">Cell wall biogenesis; cell wall polysaccharide biosynthesis.</text>
</comment>
<organism evidence="7 8">
    <name type="scientific">Microbacterium elymi</name>
    <dbReference type="NCBI Taxonomy" id="2909587"/>
    <lineage>
        <taxon>Bacteria</taxon>
        <taxon>Bacillati</taxon>
        <taxon>Actinomycetota</taxon>
        <taxon>Actinomycetes</taxon>
        <taxon>Micrococcales</taxon>
        <taxon>Microbacteriaceae</taxon>
        <taxon>Microbacterium</taxon>
    </lineage>
</organism>
<dbReference type="RefSeq" id="WP_259611015.1">
    <property type="nucleotide sequence ID" value="NZ_CP091139.2"/>
</dbReference>
<dbReference type="EC" id="2.4.-.-" evidence="7"/>
<evidence type="ECO:0000313" key="8">
    <source>
        <dbReference type="Proteomes" id="UP001054811"/>
    </source>
</evidence>
<dbReference type="SUPFAM" id="SSF53448">
    <property type="entry name" value="Nucleotide-diphospho-sugar transferases"/>
    <property type="match status" value="1"/>
</dbReference>
<dbReference type="Proteomes" id="UP001054811">
    <property type="component" value="Chromosome"/>
</dbReference>
<protein>
    <submittedName>
        <fullName evidence="7">Glycosyltransferase</fullName>
        <ecNumber evidence="7">2.4.-.-</ecNumber>
    </submittedName>
</protein>
<keyword evidence="3 7" id="KW-0328">Glycosyltransferase</keyword>
<evidence type="ECO:0000256" key="2">
    <source>
        <dbReference type="ARBA" id="ARBA00006739"/>
    </source>
</evidence>
<dbReference type="PANTHER" id="PTHR43179:SF12">
    <property type="entry name" value="GALACTOFURANOSYLTRANSFERASE GLFT2"/>
    <property type="match status" value="1"/>
</dbReference>
<accession>A0ABY5NH35</accession>
<dbReference type="GO" id="GO:0016757">
    <property type="term" value="F:glycosyltransferase activity"/>
    <property type="evidence" value="ECO:0007669"/>
    <property type="project" value="UniProtKB-KW"/>
</dbReference>
<evidence type="ECO:0000313" key="7">
    <source>
        <dbReference type="EMBL" id="UUT34492.1"/>
    </source>
</evidence>
<evidence type="ECO:0000256" key="3">
    <source>
        <dbReference type="ARBA" id="ARBA00022676"/>
    </source>
</evidence>
<keyword evidence="8" id="KW-1185">Reference proteome</keyword>
<evidence type="ECO:0000256" key="4">
    <source>
        <dbReference type="ARBA" id="ARBA00022679"/>
    </source>
</evidence>
<feature type="region of interest" description="Disordered" evidence="5">
    <location>
        <begin position="111"/>
        <end position="187"/>
    </location>
</feature>
<proteinExistence type="inferred from homology"/>
<gene>
    <name evidence="7" type="ORF">L2X98_28485</name>
</gene>
<dbReference type="Pfam" id="PF00535">
    <property type="entry name" value="Glycos_transf_2"/>
    <property type="match status" value="1"/>
</dbReference>
<feature type="compositionally biased region" description="Basic residues" evidence="5">
    <location>
        <begin position="176"/>
        <end position="187"/>
    </location>
</feature>
<feature type="compositionally biased region" description="Low complexity" evidence="5">
    <location>
        <begin position="125"/>
        <end position="135"/>
    </location>
</feature>
<dbReference type="Gene3D" id="3.90.550.10">
    <property type="entry name" value="Spore Coat Polysaccharide Biosynthesis Protein SpsA, Chain A"/>
    <property type="match status" value="1"/>
</dbReference>
<name>A0ABY5NH35_9MICO</name>
<evidence type="ECO:0000256" key="5">
    <source>
        <dbReference type="SAM" id="MobiDB-lite"/>
    </source>
</evidence>
<reference evidence="7" key="1">
    <citation type="submission" date="2022-01" db="EMBL/GenBank/DDBJ databases">
        <title>Microbacterium eymi and Microbacterium rhizovicinus sp. nov., isolated from the rhizospheric soil of Elymus tsukushiensis, a plant native to the Dokdo Islands, Republic of Korea.</title>
        <authorList>
            <person name="Hwang Y.J."/>
        </authorList>
    </citation>
    <scope>NUCLEOTIDE SEQUENCE</scope>
    <source>
        <strain evidence="7">KUDC0405</strain>
    </source>
</reference>
<dbReference type="InterPro" id="IPR001173">
    <property type="entry name" value="Glyco_trans_2-like"/>
</dbReference>
<dbReference type="InterPro" id="IPR029044">
    <property type="entry name" value="Nucleotide-diphossugar_trans"/>
</dbReference>
<dbReference type="PANTHER" id="PTHR43179">
    <property type="entry name" value="RHAMNOSYLTRANSFERASE WBBL"/>
    <property type="match status" value="1"/>
</dbReference>
<evidence type="ECO:0000256" key="1">
    <source>
        <dbReference type="ARBA" id="ARBA00004776"/>
    </source>
</evidence>